<keyword evidence="1" id="KW-0732">Signal</keyword>
<evidence type="ECO:0008006" key="4">
    <source>
        <dbReference type="Google" id="ProtNLM"/>
    </source>
</evidence>
<reference evidence="3" key="1">
    <citation type="submission" date="2018-04" db="EMBL/GenBank/DDBJ databases">
        <authorList>
            <person name="Cornet L."/>
        </authorList>
    </citation>
    <scope>NUCLEOTIDE SEQUENCE [LARGE SCALE GENOMIC DNA]</scope>
</reference>
<dbReference type="Proteomes" id="UP000249794">
    <property type="component" value="Unassembled WGS sequence"/>
</dbReference>
<evidence type="ECO:0000313" key="3">
    <source>
        <dbReference type="Proteomes" id="UP000249794"/>
    </source>
</evidence>
<name>A0A2W4XFC2_9CYAN</name>
<protein>
    <recommendedName>
        <fullName evidence="4">PEP-CTERM sorting domain-containing protein</fullName>
    </recommendedName>
</protein>
<feature type="chain" id="PRO_5016066240" description="PEP-CTERM sorting domain-containing protein" evidence="1">
    <location>
        <begin position="25"/>
        <end position="129"/>
    </location>
</feature>
<sequence length="129" mass="12698">MSFEKVRLGTVIASVLLTVPVLSAAPAQALSIRNQLAFGGTVTRSVSGTNSFYDFLQDGSSADVGTAGDLDLGGAAAQTGIFAGVMEAAGGIKIRDLGTIASSGYSAAPITGFITGIKLSGGTVVSLAG</sequence>
<dbReference type="AlphaFoldDB" id="A0A2W4XFC2"/>
<reference evidence="2 3" key="2">
    <citation type="submission" date="2018-06" db="EMBL/GenBank/DDBJ databases">
        <title>Metagenomic assembly of (sub)arctic Cyanobacteria and their associated microbiome from non-axenic cultures.</title>
        <authorList>
            <person name="Baurain D."/>
        </authorList>
    </citation>
    <scope>NUCLEOTIDE SEQUENCE [LARGE SCALE GENOMIC DNA]</scope>
    <source>
        <strain evidence="2">ULC027bin1</strain>
    </source>
</reference>
<organism evidence="2 3">
    <name type="scientific">Phormidesmis priestleyi</name>
    <dbReference type="NCBI Taxonomy" id="268141"/>
    <lineage>
        <taxon>Bacteria</taxon>
        <taxon>Bacillati</taxon>
        <taxon>Cyanobacteriota</taxon>
        <taxon>Cyanophyceae</taxon>
        <taxon>Leptolyngbyales</taxon>
        <taxon>Leptolyngbyaceae</taxon>
        <taxon>Phormidesmis</taxon>
    </lineage>
</organism>
<evidence type="ECO:0000256" key="1">
    <source>
        <dbReference type="SAM" id="SignalP"/>
    </source>
</evidence>
<feature type="signal peptide" evidence="1">
    <location>
        <begin position="1"/>
        <end position="24"/>
    </location>
</feature>
<proteinExistence type="predicted"/>
<dbReference type="EMBL" id="QBMP01000085">
    <property type="protein sequence ID" value="PZO55856.1"/>
    <property type="molecule type" value="Genomic_DNA"/>
</dbReference>
<comment type="caution">
    <text evidence="2">The sequence shown here is derived from an EMBL/GenBank/DDBJ whole genome shotgun (WGS) entry which is preliminary data.</text>
</comment>
<gene>
    <name evidence="2" type="ORF">DCF15_09785</name>
</gene>
<evidence type="ECO:0000313" key="2">
    <source>
        <dbReference type="EMBL" id="PZO55856.1"/>
    </source>
</evidence>
<accession>A0A2W4XFC2</accession>